<feature type="transmembrane region" description="Helical" evidence="9">
    <location>
        <begin position="848"/>
        <end position="869"/>
    </location>
</feature>
<proteinExistence type="predicted"/>
<gene>
    <name evidence="12" type="ORF">CONLIGDRAFT_655963</name>
</gene>
<dbReference type="Proteomes" id="UP000182658">
    <property type="component" value="Unassembled WGS sequence"/>
</dbReference>
<dbReference type="InterPro" id="IPR044726">
    <property type="entry name" value="ABCC_6TM_D2"/>
</dbReference>
<dbReference type="FunFam" id="1.20.1560.10:FF:000066">
    <property type="entry name" value="ABC multidrug transporter (Eurofung)"/>
    <property type="match status" value="1"/>
</dbReference>
<dbReference type="Gene3D" id="3.40.50.300">
    <property type="entry name" value="P-loop containing nucleotide triphosphate hydrolases"/>
    <property type="match status" value="2"/>
</dbReference>
<dbReference type="InterPro" id="IPR017871">
    <property type="entry name" value="ABC_transporter-like_CS"/>
</dbReference>
<dbReference type="EMBL" id="KV875100">
    <property type="protein sequence ID" value="OIW26584.1"/>
    <property type="molecule type" value="Genomic_DNA"/>
</dbReference>
<feature type="transmembrane region" description="Helical" evidence="9">
    <location>
        <begin position="466"/>
        <end position="493"/>
    </location>
</feature>
<dbReference type="InterPro" id="IPR003593">
    <property type="entry name" value="AAA+_ATPase"/>
</dbReference>
<evidence type="ECO:0000259" key="10">
    <source>
        <dbReference type="PROSITE" id="PS50893"/>
    </source>
</evidence>
<dbReference type="PROSITE" id="PS50893">
    <property type="entry name" value="ABC_TRANSPORTER_2"/>
    <property type="match status" value="2"/>
</dbReference>
<dbReference type="InterPro" id="IPR027417">
    <property type="entry name" value="P-loop_NTPase"/>
</dbReference>
<dbReference type="GO" id="GO:0016887">
    <property type="term" value="F:ATP hydrolysis activity"/>
    <property type="evidence" value="ECO:0007669"/>
    <property type="project" value="InterPro"/>
</dbReference>
<dbReference type="PANTHER" id="PTHR24223:SF345">
    <property type="entry name" value="ABC MULTIDRUG TRANSPORTER (EUROFUNG)"/>
    <property type="match status" value="1"/>
</dbReference>
<feature type="transmembrane region" description="Helical" evidence="9">
    <location>
        <begin position="921"/>
        <end position="942"/>
    </location>
</feature>
<feature type="transmembrane region" description="Helical" evidence="9">
    <location>
        <begin position="103"/>
        <end position="123"/>
    </location>
</feature>
<dbReference type="PROSITE" id="PS00211">
    <property type="entry name" value="ABC_TRANSPORTER_1"/>
    <property type="match status" value="1"/>
</dbReference>
<comment type="subcellular location">
    <subcellularLocation>
        <location evidence="1">Membrane</location>
        <topology evidence="1">Multi-pass membrane protein</topology>
    </subcellularLocation>
</comment>
<dbReference type="InParanoid" id="A0A1J7J9X2"/>
<evidence type="ECO:0000313" key="12">
    <source>
        <dbReference type="EMBL" id="OIW26584.1"/>
    </source>
</evidence>
<evidence type="ECO:0000256" key="3">
    <source>
        <dbReference type="ARBA" id="ARBA00022692"/>
    </source>
</evidence>
<evidence type="ECO:0000256" key="8">
    <source>
        <dbReference type="SAM" id="MobiDB-lite"/>
    </source>
</evidence>
<sequence>MQLTIHFVAAVNSTLFLLLVPFRVWKLRRATVKTVPEHRSYVKKILSVLLAIIQLILVIQVLSRPSEPIIGTLSAITTFIAVSGLVPLLLLEHTRSIRPSDLAVVYLLVSLACDIPALWQTIFHNAAGRLNLLDISPAIANISVKLGLIVAESQGKELILQGSRGQWAPEQLAGIVNRTFLYWINTILAQGHHGILTEDSLPPLDYRLASRLLRHRASRAWDQRVRPSSKLTLPRALVASMRPQFFAPVLPRLSLMVFRYAQPVLIRRAVRYLSSPVNGTSPRAGYSVILMAVVVYACLALSKVVYNHRLNRLRTMIRGAVVGLINRKSLIQHFSSYDDAKAVTLMSTDTENVCQSARFFHETWAQVIEVMIGTAMLAREVGWVCPVPLVIIFFCSRMSRYLAKNLQSKQKVWNEATQERLALTTSMLGSVKSLKMLGVTTYTESLVQSLRLQELDMAKQVRWMMVAYNASANALGIFSPIITFVLFVIIARLNGAVLDTETAFTTTALLGLVTHPANMIMSIVPQAIGSLAAFERIQLYLLQQPRHDQRPTPKKTDSSGMQSQQSSPAILIEDVTIQYPSSNSPVLENVNIVVETGSTVICSGSTGSGKTTLAKAILAELPTASGSISVASKRIGYCEQSPWLPSGTLQSAICGFLPYEPNWYEQVLRLCCLEEDILVLDEGDQTMIGSRGLNLSGGQRQRVSLARAVYSRCNIMLLDDSFSALDGKTESRIVDNLLGPDGLFKKMGTTVFLIATSASYFHLADWLVLLGNGSVKYQGTWADLAHKPDAMLKVNITEASKSSLDHEVDKTVLSQNLKVAEAISDLSRATGDFSLYGYYLQAVGFKNFMVLLACTAMYSFFVTFPQYWLQKWTEAPPSQTMFYVGGYLISSLLAWTSTNGSMWSTYILIAHESGAELHRRLLSTIIGAPLAFFSTTDTGVILNRFSQDIQLVDRQLPPAVLSISNQVFKLLVQTVLLFSAQKIMVFTLPLCVTAVYLIQKVYLRTSRQLRLLDLESQSAVYSSFLESIEGIATIRALGWEKQVEDTNITCLDRSQQPAYILLCLQQWLNLVLDLIVATIATGLITLAILMRGTTTAGQIGMALNIVLVANTTLLSLVTSFTNMEISLGAISRLKNLEADTPKEDKPSETYNPVETWPSSGVVNIEDVTVAYNQGALALQNITMKVSAGQQLVVCGRTGSGKSTLLLTLLRLLDMKSGTIKVDGIDLSLVPRSLIRQRCFITVAQDPFVLGHSSLRFNLDPSASVPSETIVTALQRTGLWSHFTSDVSVNAATKPRQVLNRSIANLPQMSTGQLQLFALARAIVRLQALNPPSSLEDTTMHREHIKPVLLLDEATSSVDPETESLMRSIIHQDFTEKGHTVIAITHRLSGVTENTRPDRDMVAFLSNGRVDRLVKAEDVVGMVVSQH</sequence>
<dbReference type="Gene3D" id="1.20.1560.10">
    <property type="entry name" value="ABC transporter type 1, transmembrane domain"/>
    <property type="match status" value="2"/>
</dbReference>
<dbReference type="CDD" id="cd18580">
    <property type="entry name" value="ABC_6TM_ABCC_D2"/>
    <property type="match status" value="1"/>
</dbReference>
<dbReference type="SUPFAM" id="SSF52540">
    <property type="entry name" value="P-loop containing nucleoside triphosphate hydrolases"/>
    <property type="match status" value="2"/>
</dbReference>
<dbReference type="PANTHER" id="PTHR24223">
    <property type="entry name" value="ATP-BINDING CASSETTE SUB-FAMILY C"/>
    <property type="match status" value="1"/>
</dbReference>
<evidence type="ECO:0000256" key="7">
    <source>
        <dbReference type="ARBA" id="ARBA00023136"/>
    </source>
</evidence>
<feature type="transmembrane region" description="Helical" evidence="9">
    <location>
        <begin position="69"/>
        <end position="91"/>
    </location>
</feature>
<evidence type="ECO:0000256" key="9">
    <source>
        <dbReference type="SAM" id="Phobius"/>
    </source>
</evidence>
<keyword evidence="5" id="KW-0067">ATP-binding</keyword>
<feature type="domain" description="ABC transporter" evidence="10">
    <location>
        <begin position="570"/>
        <end position="797"/>
    </location>
</feature>
<feature type="transmembrane region" description="Helical" evidence="9">
    <location>
        <begin position="1070"/>
        <end position="1090"/>
    </location>
</feature>
<evidence type="ECO:0000256" key="2">
    <source>
        <dbReference type="ARBA" id="ARBA00022448"/>
    </source>
</evidence>
<dbReference type="GO" id="GO:0016020">
    <property type="term" value="C:membrane"/>
    <property type="evidence" value="ECO:0007669"/>
    <property type="project" value="UniProtKB-SubCell"/>
</dbReference>
<organism evidence="12 13">
    <name type="scientific">Coniochaeta ligniaria NRRL 30616</name>
    <dbReference type="NCBI Taxonomy" id="1408157"/>
    <lineage>
        <taxon>Eukaryota</taxon>
        <taxon>Fungi</taxon>
        <taxon>Dikarya</taxon>
        <taxon>Ascomycota</taxon>
        <taxon>Pezizomycotina</taxon>
        <taxon>Sordariomycetes</taxon>
        <taxon>Sordariomycetidae</taxon>
        <taxon>Coniochaetales</taxon>
        <taxon>Coniochaetaceae</taxon>
        <taxon>Coniochaeta</taxon>
    </lineage>
</organism>
<dbReference type="SUPFAM" id="SSF90123">
    <property type="entry name" value="ABC transporter transmembrane region"/>
    <property type="match status" value="2"/>
</dbReference>
<dbReference type="GO" id="GO:0005524">
    <property type="term" value="F:ATP binding"/>
    <property type="evidence" value="ECO:0007669"/>
    <property type="project" value="UniProtKB-KW"/>
</dbReference>
<feature type="transmembrane region" description="Helical" evidence="9">
    <location>
        <begin position="284"/>
        <end position="306"/>
    </location>
</feature>
<keyword evidence="2" id="KW-0813">Transport</keyword>
<keyword evidence="6 9" id="KW-1133">Transmembrane helix</keyword>
<feature type="transmembrane region" description="Helical" evidence="9">
    <location>
        <begin position="6"/>
        <end position="25"/>
    </location>
</feature>
<protein>
    <submittedName>
        <fullName evidence="12">ABC transporter</fullName>
    </submittedName>
</protein>
<keyword evidence="7 9" id="KW-0472">Membrane</keyword>
<keyword evidence="3 9" id="KW-0812">Transmembrane</keyword>
<feature type="transmembrane region" description="Helical" evidence="9">
    <location>
        <begin position="975"/>
        <end position="998"/>
    </location>
</feature>
<dbReference type="CDD" id="cd03250">
    <property type="entry name" value="ABCC_MRP_domain1"/>
    <property type="match status" value="1"/>
</dbReference>
<evidence type="ECO:0000256" key="1">
    <source>
        <dbReference type="ARBA" id="ARBA00004141"/>
    </source>
</evidence>
<dbReference type="InterPro" id="IPR003439">
    <property type="entry name" value="ABC_transporter-like_ATP-bd"/>
</dbReference>
<dbReference type="InterPro" id="IPR044746">
    <property type="entry name" value="ABCC_6TM_D1"/>
</dbReference>
<evidence type="ECO:0000256" key="5">
    <source>
        <dbReference type="ARBA" id="ARBA00022840"/>
    </source>
</evidence>
<dbReference type="OrthoDB" id="4139357at2759"/>
<dbReference type="Pfam" id="PF00664">
    <property type="entry name" value="ABC_membrane"/>
    <property type="match status" value="2"/>
</dbReference>
<dbReference type="CDD" id="cd18579">
    <property type="entry name" value="ABC_6TM_ABCC_D1"/>
    <property type="match status" value="1"/>
</dbReference>
<evidence type="ECO:0000259" key="11">
    <source>
        <dbReference type="PROSITE" id="PS50929"/>
    </source>
</evidence>
<dbReference type="STRING" id="1408157.A0A1J7J9X2"/>
<evidence type="ECO:0000256" key="6">
    <source>
        <dbReference type="ARBA" id="ARBA00022989"/>
    </source>
</evidence>
<feature type="domain" description="ABC transmembrane type-1" evidence="11">
    <location>
        <begin position="257"/>
        <end position="529"/>
    </location>
</feature>
<dbReference type="PROSITE" id="PS50929">
    <property type="entry name" value="ABC_TM1F"/>
    <property type="match status" value="2"/>
</dbReference>
<evidence type="ECO:0000256" key="4">
    <source>
        <dbReference type="ARBA" id="ARBA00022741"/>
    </source>
</evidence>
<feature type="region of interest" description="Disordered" evidence="8">
    <location>
        <begin position="545"/>
        <end position="566"/>
    </location>
</feature>
<feature type="domain" description="ABC transporter" evidence="10">
    <location>
        <begin position="1162"/>
        <end position="1426"/>
    </location>
</feature>
<reference evidence="12 13" key="1">
    <citation type="submission" date="2016-10" db="EMBL/GenBank/DDBJ databases">
        <title>Draft genome sequence of Coniochaeta ligniaria NRRL30616, a lignocellulolytic fungus for bioabatement of inhibitors in plant biomass hydrolysates.</title>
        <authorList>
            <consortium name="DOE Joint Genome Institute"/>
            <person name="Jimenez D.J."/>
            <person name="Hector R.E."/>
            <person name="Riley R."/>
            <person name="Sun H."/>
            <person name="Grigoriev I.V."/>
            <person name="Van Elsas J.D."/>
            <person name="Nichols N.N."/>
        </authorList>
    </citation>
    <scope>NUCLEOTIDE SEQUENCE [LARGE SCALE GENOMIC DNA]</scope>
    <source>
        <strain evidence="12 13">NRRL 30616</strain>
    </source>
</reference>
<dbReference type="SMART" id="SM00382">
    <property type="entry name" value="AAA"/>
    <property type="match status" value="2"/>
</dbReference>
<dbReference type="InterPro" id="IPR050173">
    <property type="entry name" value="ABC_transporter_C-like"/>
</dbReference>
<feature type="domain" description="ABC transmembrane type-1" evidence="11">
    <location>
        <begin position="850"/>
        <end position="1124"/>
    </location>
</feature>
<keyword evidence="13" id="KW-1185">Reference proteome</keyword>
<name>A0A1J7J9X2_9PEZI</name>
<dbReference type="InterPro" id="IPR036640">
    <property type="entry name" value="ABC1_TM_sf"/>
</dbReference>
<feature type="compositionally biased region" description="Basic and acidic residues" evidence="8">
    <location>
        <begin position="545"/>
        <end position="557"/>
    </location>
</feature>
<dbReference type="Pfam" id="PF00005">
    <property type="entry name" value="ABC_tran"/>
    <property type="match status" value="2"/>
</dbReference>
<keyword evidence="4" id="KW-0547">Nucleotide-binding</keyword>
<dbReference type="GO" id="GO:0140359">
    <property type="term" value="F:ABC-type transporter activity"/>
    <property type="evidence" value="ECO:0007669"/>
    <property type="project" value="InterPro"/>
</dbReference>
<feature type="transmembrane region" description="Helical" evidence="9">
    <location>
        <begin position="45"/>
        <end position="63"/>
    </location>
</feature>
<accession>A0A1J7J9X2</accession>
<evidence type="ECO:0000313" key="13">
    <source>
        <dbReference type="Proteomes" id="UP000182658"/>
    </source>
</evidence>
<feature type="transmembrane region" description="Helical" evidence="9">
    <location>
        <begin position="1096"/>
        <end position="1117"/>
    </location>
</feature>
<feature type="transmembrane region" description="Helical" evidence="9">
    <location>
        <begin position="881"/>
        <end position="909"/>
    </location>
</feature>
<dbReference type="InterPro" id="IPR011527">
    <property type="entry name" value="ABC1_TM_dom"/>
</dbReference>